<dbReference type="PANTHER" id="PTHR21562">
    <property type="entry name" value="NOTUM-RELATED"/>
    <property type="match status" value="1"/>
</dbReference>
<comment type="function">
    <text evidence="1 5">Hydrolyzes acetyl esters in homogalacturonan regions of pectin. In type I primary cell wall, galacturonic acid residues of pectin can be acetylated at the O-2 and O-3 positions. Decreasing the degree of acetylation of pectin gels in vitro alters their physical properties.</text>
</comment>
<dbReference type="GO" id="GO:0016787">
    <property type="term" value="F:hydrolase activity"/>
    <property type="evidence" value="ECO:0007669"/>
    <property type="project" value="UniProtKB-KW"/>
</dbReference>
<dbReference type="InterPro" id="IPR004963">
    <property type="entry name" value="PAE/NOTUM"/>
</dbReference>
<evidence type="ECO:0000256" key="4">
    <source>
        <dbReference type="ARBA" id="ARBA00022512"/>
    </source>
</evidence>
<evidence type="ECO:0000256" key="5">
    <source>
        <dbReference type="RuleBase" id="RU363114"/>
    </source>
</evidence>
<feature type="signal peptide" evidence="5">
    <location>
        <begin position="1"/>
        <end position="26"/>
    </location>
</feature>
<evidence type="ECO:0000256" key="1">
    <source>
        <dbReference type="ARBA" id="ARBA00003534"/>
    </source>
</evidence>
<keyword evidence="5" id="KW-0964">Secreted</keyword>
<proteinExistence type="inferred from homology"/>
<comment type="subcellular location">
    <subcellularLocation>
        <location evidence="2 5">Secreted</location>
        <location evidence="2 5">Cell wall</location>
    </subcellularLocation>
</comment>
<comment type="caution">
    <text evidence="6">The sequence shown here is derived from an EMBL/GenBank/DDBJ whole genome shotgun (WGS) entry which is preliminary data.</text>
</comment>
<dbReference type="OrthoDB" id="2015280at2759"/>
<organism evidence="6 7">
    <name type="scientific">Vanilla planifolia</name>
    <name type="common">Vanilla</name>
    <dbReference type="NCBI Taxonomy" id="51239"/>
    <lineage>
        <taxon>Eukaryota</taxon>
        <taxon>Viridiplantae</taxon>
        <taxon>Streptophyta</taxon>
        <taxon>Embryophyta</taxon>
        <taxon>Tracheophyta</taxon>
        <taxon>Spermatophyta</taxon>
        <taxon>Magnoliopsida</taxon>
        <taxon>Liliopsida</taxon>
        <taxon>Asparagales</taxon>
        <taxon>Orchidaceae</taxon>
        <taxon>Vanilloideae</taxon>
        <taxon>Vanilleae</taxon>
        <taxon>Vanilla</taxon>
    </lineage>
</organism>
<accession>A0A835RLG1</accession>
<dbReference type="PANTHER" id="PTHR21562:SF69">
    <property type="entry name" value="PECTIN ACETYLESTERASE 9"/>
    <property type="match status" value="1"/>
</dbReference>
<dbReference type="Proteomes" id="UP000639772">
    <property type="component" value="Unassembled WGS sequence"/>
</dbReference>
<dbReference type="EC" id="3.1.1.-" evidence="5"/>
<dbReference type="AlphaFoldDB" id="A0A835RLG1"/>
<comment type="similarity">
    <text evidence="3 5">Belongs to the pectinacetylesterase family.</text>
</comment>
<reference evidence="6 7" key="1">
    <citation type="journal article" date="2020" name="Nat. Food">
        <title>A phased Vanilla planifolia genome enables genetic improvement of flavour and production.</title>
        <authorList>
            <person name="Hasing T."/>
            <person name="Tang H."/>
            <person name="Brym M."/>
            <person name="Khazi F."/>
            <person name="Huang T."/>
            <person name="Chambers A.H."/>
        </authorList>
    </citation>
    <scope>NUCLEOTIDE SEQUENCE [LARGE SCALE GENOMIC DNA]</scope>
    <source>
        <tissue evidence="6">Leaf</tissue>
    </source>
</reference>
<feature type="chain" id="PRO_5033103197" description="Pectin acetylesterase" evidence="5">
    <location>
        <begin position="27"/>
        <end position="328"/>
    </location>
</feature>
<keyword evidence="4 5" id="KW-0134">Cell wall</keyword>
<evidence type="ECO:0000313" key="7">
    <source>
        <dbReference type="Proteomes" id="UP000639772"/>
    </source>
</evidence>
<sequence>MRISTLLGKWMVMMMGFGLVCGYVESLEPRPESKKTERRLLVNMTLVPRASSIGAVCLDGSPPAYHIDRGFGTGIDNWLLQFEGGGWCTDLSSCLERSRTQRGSTLHMKKIEVFSGILSDDPNMNPDFFNWNRVKIRYCDGASFTGDSEFSNGKEVIYFRGKRIWEAIIDDLLSKGLMQAQMVLLSGCSAGGLAAFLHCDALSQVLPESVIIKCMSDAGFFLDVRDISGNDTFSNSFYDLVVLQGVQSSLNKACVASSSFPQQCFFPQYNLPFIRNPFFILNSAYDVYQFRHIFVPPSADPSGSWTPCKLDPEACTPYQISILQGNSS</sequence>
<keyword evidence="5" id="KW-0732">Signal</keyword>
<evidence type="ECO:0000256" key="3">
    <source>
        <dbReference type="ARBA" id="ARBA00005784"/>
    </source>
</evidence>
<dbReference type="Pfam" id="PF03283">
    <property type="entry name" value="PAE"/>
    <property type="match status" value="1"/>
</dbReference>
<name>A0A835RLG1_VANPL</name>
<keyword evidence="5" id="KW-0961">Cell wall biogenesis/degradation</keyword>
<protein>
    <recommendedName>
        <fullName evidence="5">Pectin acetylesterase</fullName>
        <ecNumber evidence="5">3.1.1.-</ecNumber>
    </recommendedName>
</protein>
<keyword evidence="5" id="KW-0378">Hydrolase</keyword>
<evidence type="ECO:0000256" key="2">
    <source>
        <dbReference type="ARBA" id="ARBA00004191"/>
    </source>
</evidence>
<evidence type="ECO:0000313" key="6">
    <source>
        <dbReference type="EMBL" id="KAG0493699.1"/>
    </source>
</evidence>
<dbReference type="GO" id="GO:0071555">
    <property type="term" value="P:cell wall organization"/>
    <property type="evidence" value="ECO:0007669"/>
    <property type="project" value="UniProtKB-KW"/>
</dbReference>
<gene>
    <name evidence="6" type="ORF">HPP92_004693</name>
</gene>
<dbReference type="EMBL" id="JADCNM010000002">
    <property type="protein sequence ID" value="KAG0493699.1"/>
    <property type="molecule type" value="Genomic_DNA"/>
</dbReference>